<dbReference type="AlphaFoldDB" id="A0A8A3PIC5"/>
<accession>A0A8A3PIC5</accession>
<reference evidence="2" key="1">
    <citation type="submission" date="2020-10" db="EMBL/GenBank/DDBJ databases">
        <title>Genome Sequence of Monilinia vaccinii-corymbosi Sheds Light on Mummy Berry Disease Infection of Blueberry and Mating Type.</title>
        <authorList>
            <person name="Yow A.G."/>
            <person name="Zhang Y."/>
            <person name="Bansal K."/>
            <person name="Eacker S.M."/>
            <person name="Sullivan S."/>
            <person name="Liachko I."/>
            <person name="Cubeta M.A."/>
            <person name="Rollins J.A."/>
            <person name="Ashrafi H."/>
        </authorList>
    </citation>
    <scope>NUCLEOTIDE SEQUENCE</scope>
    <source>
        <strain evidence="2">RL-1</strain>
    </source>
</reference>
<name>A0A8A3PIC5_9HELO</name>
<keyword evidence="3" id="KW-1185">Reference proteome</keyword>
<proteinExistence type="predicted"/>
<dbReference type="PANTHER" id="PTHR40625:SF1">
    <property type="entry name" value="AMP-ACTIVATED PROTEIN KINASE GLYCOGEN-BINDING DOMAIN-CONTAINING PROTEIN"/>
    <property type="match status" value="1"/>
</dbReference>
<evidence type="ECO:0000256" key="1">
    <source>
        <dbReference type="SAM" id="MobiDB-lite"/>
    </source>
</evidence>
<gene>
    <name evidence="2" type="ORF">DSL72_007641</name>
</gene>
<feature type="region of interest" description="Disordered" evidence="1">
    <location>
        <begin position="172"/>
        <end position="254"/>
    </location>
</feature>
<evidence type="ECO:0000313" key="3">
    <source>
        <dbReference type="Proteomes" id="UP000672032"/>
    </source>
</evidence>
<dbReference type="Proteomes" id="UP000672032">
    <property type="component" value="Chromosome 5"/>
</dbReference>
<sequence length="469" mass="51953">MSFHSGRIFISSKYASQATPRTQSVDLVGSWDNFTKRYPMERDLRRSREQWRGCHVFDDIICDGDGSNSKKRTGGLKMASTYYYYYELDGGIEVHDTAIPFTTTCPYMPGQPVNILCVPVEVSPLRLQCGSVDSINAMDAKTLNPADKFTTPRAPPLKPGVVRFVSSSSSHAEVSLKRRPSSKERKLGWATKLFSGRRSRSSEPRSAEPVAPRRSSESDTSRVATRTSNSSCSSTIHQLTPIPPKPVSRAPSPIRVHDSIHNNLIALGIHEEIPEDDEDDANFAPQFKKFKDDDSFTRLCPTPSRRQASPTSYASKPLPQLPNDEFKSPLSPLFRPPPHSLTLPGSHFSVSTTSTALTSPTDSQFGFSDTSSMFDSYDESDLNEETGDTFTYNPMISEVEKGRFIGYSLPNAEHASEQTIREVSISRHTRHDAYPRDPGFGAGIKDTGRSALANFLDDMGYLGDTISDK</sequence>
<organism evidence="2 3">
    <name type="scientific">Monilinia vaccinii-corymbosi</name>
    <dbReference type="NCBI Taxonomy" id="61207"/>
    <lineage>
        <taxon>Eukaryota</taxon>
        <taxon>Fungi</taxon>
        <taxon>Dikarya</taxon>
        <taxon>Ascomycota</taxon>
        <taxon>Pezizomycotina</taxon>
        <taxon>Leotiomycetes</taxon>
        <taxon>Helotiales</taxon>
        <taxon>Sclerotiniaceae</taxon>
        <taxon>Monilinia</taxon>
    </lineage>
</organism>
<protein>
    <submittedName>
        <fullName evidence="2">Uncharacterized protein</fullName>
    </submittedName>
</protein>
<dbReference type="EMBL" id="CP063409">
    <property type="protein sequence ID" value="QSZ34783.1"/>
    <property type="molecule type" value="Genomic_DNA"/>
</dbReference>
<evidence type="ECO:0000313" key="2">
    <source>
        <dbReference type="EMBL" id="QSZ34783.1"/>
    </source>
</evidence>
<dbReference type="OrthoDB" id="5422351at2759"/>
<feature type="compositionally biased region" description="Polar residues" evidence="1">
    <location>
        <begin position="221"/>
        <end position="238"/>
    </location>
</feature>
<feature type="region of interest" description="Disordered" evidence="1">
    <location>
        <begin position="294"/>
        <end position="331"/>
    </location>
</feature>
<feature type="compositionally biased region" description="Polar residues" evidence="1">
    <location>
        <begin position="304"/>
        <end position="314"/>
    </location>
</feature>
<dbReference type="PANTHER" id="PTHR40625">
    <property type="entry name" value="GTP-BINDING PROTEIN ESDC-RELATED"/>
    <property type="match status" value="1"/>
</dbReference>